<sequence>MNRTSDNNSSAVSKPFTNITEHDAYEGKIIAFVNPKSGGLQGQVVFDQLKVQIGEENVYDLVKDRGPQKGLTENQHVRNLRIIACGGDGTVGWVLSALDTLQMQYMDFVSVGVIPLGTGNDMARFLGWGVGYRGEALAPVIQSLGRAETRLLDRWNIDIQATLNSGTASLKIPQPVFNNYLSFGADAQIALDFHEKRNANPSFYANRIVNKLAYGCISCNTFWNCRYLCGNIANFFELIVDGRSINEDLLRIRPDAVLILNIASYAAGTNPWEGIYDNLWCARSQTDDERFREQSCSDGYLEIIVFKHFELAHIRLGRRGQRLAQGSEIKLRFRRDVPMEIDGEPFLLGPCQMTITRKNQARMIATERSQAAQQIQSTRI</sequence>
<comment type="caution">
    <text evidence="9">The sequence shown here is derived from an EMBL/GenBank/DDBJ whole genome shotgun (WGS) entry which is preliminary data.</text>
</comment>
<dbReference type="GO" id="GO:0016020">
    <property type="term" value="C:membrane"/>
    <property type="evidence" value="ECO:0007669"/>
    <property type="project" value="TreeGrafter"/>
</dbReference>
<evidence type="ECO:0000256" key="3">
    <source>
        <dbReference type="ARBA" id="ARBA00022741"/>
    </source>
</evidence>
<keyword evidence="2 6" id="KW-0808">Transferase</keyword>
<keyword evidence="11" id="KW-1185">Reference proteome</keyword>
<dbReference type="PROSITE" id="PS50146">
    <property type="entry name" value="DAGK"/>
    <property type="match status" value="1"/>
</dbReference>
<evidence type="ECO:0000256" key="1">
    <source>
        <dbReference type="ARBA" id="ARBA00009280"/>
    </source>
</evidence>
<accession>A0A814D6X9</accession>
<dbReference type="SUPFAM" id="SSF111331">
    <property type="entry name" value="NAD kinase/diacylglycerol kinase-like"/>
    <property type="match status" value="1"/>
</dbReference>
<evidence type="ECO:0000256" key="6">
    <source>
        <dbReference type="RuleBase" id="RU361128"/>
    </source>
</evidence>
<dbReference type="InterPro" id="IPR017438">
    <property type="entry name" value="ATP-NAD_kinase_N"/>
</dbReference>
<protein>
    <recommendedName>
        <fullName evidence="6">Diacylglycerol kinase</fullName>
        <shortName evidence="6">DAG kinase</shortName>
        <ecNumber evidence="6">2.7.1.107</ecNumber>
    </recommendedName>
</protein>
<dbReference type="PANTHER" id="PTHR11255">
    <property type="entry name" value="DIACYLGLYCEROL KINASE"/>
    <property type="match status" value="1"/>
</dbReference>
<dbReference type="InterPro" id="IPR016064">
    <property type="entry name" value="NAD/diacylglycerol_kinase_sf"/>
</dbReference>
<evidence type="ECO:0000256" key="2">
    <source>
        <dbReference type="ARBA" id="ARBA00022679"/>
    </source>
</evidence>
<evidence type="ECO:0000259" key="7">
    <source>
        <dbReference type="PROSITE" id="PS50146"/>
    </source>
</evidence>
<comment type="catalytic activity">
    <reaction evidence="6">
        <text>a 1,2-diacyl-sn-glycerol + ATP = a 1,2-diacyl-sn-glycero-3-phosphate + ADP + H(+)</text>
        <dbReference type="Rhea" id="RHEA:10272"/>
        <dbReference type="ChEBI" id="CHEBI:15378"/>
        <dbReference type="ChEBI" id="CHEBI:17815"/>
        <dbReference type="ChEBI" id="CHEBI:30616"/>
        <dbReference type="ChEBI" id="CHEBI:58608"/>
        <dbReference type="ChEBI" id="CHEBI:456216"/>
        <dbReference type="EC" id="2.7.1.107"/>
    </reaction>
</comment>
<keyword evidence="4 6" id="KW-0418">Kinase</keyword>
<dbReference type="Pfam" id="PF00781">
    <property type="entry name" value="DAGK_cat"/>
    <property type="match status" value="1"/>
</dbReference>
<comment type="similarity">
    <text evidence="1 6">Belongs to the eukaryotic diacylglycerol kinase family.</text>
</comment>
<dbReference type="Gene3D" id="3.40.50.10330">
    <property type="entry name" value="Probable inorganic polyphosphate/atp-NAD kinase, domain 1"/>
    <property type="match status" value="1"/>
</dbReference>
<dbReference type="InterPro" id="IPR001206">
    <property type="entry name" value="Diacylglycerol_kinase_cat_dom"/>
</dbReference>
<evidence type="ECO:0000313" key="8">
    <source>
        <dbReference type="EMBL" id="CAF0911400.1"/>
    </source>
</evidence>
<dbReference type="Proteomes" id="UP000663870">
    <property type="component" value="Unassembled WGS sequence"/>
</dbReference>
<dbReference type="EC" id="2.7.1.107" evidence="6"/>
<proteinExistence type="inferred from homology"/>
<organism evidence="9 11">
    <name type="scientific">Rotaria sordida</name>
    <dbReference type="NCBI Taxonomy" id="392033"/>
    <lineage>
        <taxon>Eukaryota</taxon>
        <taxon>Metazoa</taxon>
        <taxon>Spiralia</taxon>
        <taxon>Gnathifera</taxon>
        <taxon>Rotifera</taxon>
        <taxon>Eurotatoria</taxon>
        <taxon>Bdelloidea</taxon>
        <taxon>Philodinida</taxon>
        <taxon>Philodinidae</taxon>
        <taxon>Rotaria</taxon>
    </lineage>
</organism>
<keyword evidence="3 6" id="KW-0547">Nucleotide-binding</keyword>
<dbReference type="Gene3D" id="2.60.200.40">
    <property type="match status" value="1"/>
</dbReference>
<dbReference type="EMBL" id="CAJNOL010000235">
    <property type="protein sequence ID" value="CAF0951845.1"/>
    <property type="molecule type" value="Genomic_DNA"/>
</dbReference>
<dbReference type="GO" id="GO:0004143">
    <property type="term" value="F:ATP-dependent diacylglycerol kinase activity"/>
    <property type="evidence" value="ECO:0007669"/>
    <property type="project" value="UniProtKB-EC"/>
</dbReference>
<dbReference type="Proteomes" id="UP000663864">
    <property type="component" value="Unassembled WGS sequence"/>
</dbReference>
<keyword evidence="5 6" id="KW-0067">ATP-binding</keyword>
<evidence type="ECO:0000313" key="11">
    <source>
        <dbReference type="Proteomes" id="UP000663870"/>
    </source>
</evidence>
<dbReference type="SMART" id="SM00046">
    <property type="entry name" value="DAGKc"/>
    <property type="match status" value="1"/>
</dbReference>
<dbReference type="GO" id="GO:0007200">
    <property type="term" value="P:phospholipase C-activating G protein-coupled receptor signaling pathway"/>
    <property type="evidence" value="ECO:0007669"/>
    <property type="project" value="InterPro"/>
</dbReference>
<dbReference type="Pfam" id="PF00609">
    <property type="entry name" value="DAGK_acc"/>
    <property type="match status" value="1"/>
</dbReference>
<evidence type="ECO:0000313" key="9">
    <source>
        <dbReference type="EMBL" id="CAF0951845.1"/>
    </source>
</evidence>
<dbReference type="AlphaFoldDB" id="A0A814D6X9"/>
<gene>
    <name evidence="9" type="ORF">JXQ802_LOCUS11728</name>
    <name evidence="8" type="ORF">PYM288_LOCUS10038</name>
    <name evidence="10" type="ORF">ZHD862_LOCUS14997</name>
</gene>
<dbReference type="Proteomes" id="UP000663854">
    <property type="component" value="Unassembled WGS sequence"/>
</dbReference>
<dbReference type="InterPro" id="IPR037607">
    <property type="entry name" value="DGK"/>
</dbReference>
<evidence type="ECO:0000256" key="4">
    <source>
        <dbReference type="ARBA" id="ARBA00022777"/>
    </source>
</evidence>
<dbReference type="SMART" id="SM00045">
    <property type="entry name" value="DAGKa"/>
    <property type="match status" value="1"/>
</dbReference>
<reference evidence="9" key="1">
    <citation type="submission" date="2021-02" db="EMBL/GenBank/DDBJ databases">
        <authorList>
            <person name="Nowell W R."/>
        </authorList>
    </citation>
    <scope>NUCLEOTIDE SEQUENCE</scope>
</reference>
<dbReference type="GO" id="GO:0005524">
    <property type="term" value="F:ATP binding"/>
    <property type="evidence" value="ECO:0007669"/>
    <property type="project" value="UniProtKB-KW"/>
</dbReference>
<dbReference type="EMBL" id="CAJNOH010000153">
    <property type="protein sequence ID" value="CAF0911400.1"/>
    <property type="molecule type" value="Genomic_DNA"/>
</dbReference>
<feature type="domain" description="DAGKc" evidence="7">
    <location>
        <begin position="24"/>
        <end position="161"/>
    </location>
</feature>
<evidence type="ECO:0000313" key="10">
    <source>
        <dbReference type="EMBL" id="CAF1049832.1"/>
    </source>
</evidence>
<name>A0A814D6X9_9BILA</name>
<dbReference type="EMBL" id="CAJNOT010000665">
    <property type="protein sequence ID" value="CAF1049832.1"/>
    <property type="molecule type" value="Genomic_DNA"/>
</dbReference>
<dbReference type="InterPro" id="IPR000756">
    <property type="entry name" value="Diacylglycerol_kin_accessory"/>
</dbReference>
<evidence type="ECO:0000256" key="5">
    <source>
        <dbReference type="ARBA" id="ARBA00022840"/>
    </source>
</evidence>